<dbReference type="PANTHER" id="PTHR14131:SF5">
    <property type="entry name" value="ANOSMIN-1"/>
    <property type="match status" value="1"/>
</dbReference>
<dbReference type="GO" id="GO:0005576">
    <property type="term" value="C:extracellular region"/>
    <property type="evidence" value="ECO:0007669"/>
    <property type="project" value="InterPro"/>
</dbReference>
<dbReference type="InterPro" id="IPR036645">
    <property type="entry name" value="Elafin-like_sf"/>
</dbReference>
<evidence type="ECO:0000259" key="3">
    <source>
        <dbReference type="PROSITE" id="PS51390"/>
    </source>
</evidence>
<dbReference type="AlphaFoldDB" id="A0AAV5W5S1"/>
<comment type="caution">
    <text evidence="4">The sequence shown here is derived from an EMBL/GenBank/DDBJ whole genome shotgun (WGS) entry which is preliminary data.</text>
</comment>
<dbReference type="SUPFAM" id="SSF49265">
    <property type="entry name" value="Fibronectin type III"/>
    <property type="match status" value="1"/>
</dbReference>
<evidence type="ECO:0000313" key="4">
    <source>
        <dbReference type="EMBL" id="GMT27176.1"/>
    </source>
</evidence>
<dbReference type="InterPro" id="IPR008197">
    <property type="entry name" value="WAP_dom"/>
</dbReference>
<gene>
    <name evidence="4" type="ORF">PFISCL1PPCAC_18473</name>
</gene>
<dbReference type="GO" id="GO:0030414">
    <property type="term" value="F:peptidase inhibitor activity"/>
    <property type="evidence" value="ECO:0007669"/>
    <property type="project" value="InterPro"/>
</dbReference>
<dbReference type="SUPFAM" id="SSF57256">
    <property type="entry name" value="Elafin-like"/>
    <property type="match status" value="1"/>
</dbReference>
<dbReference type="GO" id="GO:0009986">
    <property type="term" value="C:cell surface"/>
    <property type="evidence" value="ECO:0007669"/>
    <property type="project" value="TreeGrafter"/>
</dbReference>
<name>A0AAV5W5S1_9BILA</name>
<dbReference type="InterPro" id="IPR042447">
    <property type="entry name" value="Anosmin-1"/>
</dbReference>
<evidence type="ECO:0000259" key="2">
    <source>
        <dbReference type="PROSITE" id="PS50853"/>
    </source>
</evidence>
<feature type="domain" description="WAP" evidence="3">
    <location>
        <begin position="66"/>
        <end position="114"/>
    </location>
</feature>
<organism evidence="4 5">
    <name type="scientific">Pristionchus fissidentatus</name>
    <dbReference type="NCBI Taxonomy" id="1538716"/>
    <lineage>
        <taxon>Eukaryota</taxon>
        <taxon>Metazoa</taxon>
        <taxon>Ecdysozoa</taxon>
        <taxon>Nematoda</taxon>
        <taxon>Chromadorea</taxon>
        <taxon>Rhabditida</taxon>
        <taxon>Rhabditina</taxon>
        <taxon>Diplogasteromorpha</taxon>
        <taxon>Diplogasteroidea</taxon>
        <taxon>Neodiplogasteridae</taxon>
        <taxon>Pristionchus</taxon>
    </lineage>
</organism>
<feature type="domain" description="Fibronectin type-III" evidence="2">
    <location>
        <begin position="123"/>
        <end position="226"/>
    </location>
</feature>
<proteinExistence type="predicted"/>
<keyword evidence="5" id="KW-1185">Reference proteome</keyword>
<dbReference type="PROSITE" id="PS50853">
    <property type="entry name" value="FN3"/>
    <property type="match status" value="1"/>
</dbReference>
<dbReference type="Pfam" id="PF00095">
    <property type="entry name" value="WAP"/>
    <property type="match status" value="1"/>
</dbReference>
<protein>
    <recommendedName>
        <fullName evidence="6">Kal-1</fullName>
    </recommendedName>
</protein>
<dbReference type="InterPro" id="IPR013783">
    <property type="entry name" value="Ig-like_fold"/>
</dbReference>
<dbReference type="Gene3D" id="4.10.75.10">
    <property type="entry name" value="Elafin-like"/>
    <property type="match status" value="1"/>
</dbReference>
<dbReference type="Proteomes" id="UP001432322">
    <property type="component" value="Unassembled WGS sequence"/>
</dbReference>
<reference evidence="4" key="1">
    <citation type="submission" date="2023-10" db="EMBL/GenBank/DDBJ databases">
        <title>Genome assembly of Pristionchus species.</title>
        <authorList>
            <person name="Yoshida K."/>
            <person name="Sommer R.J."/>
        </authorList>
    </citation>
    <scope>NUCLEOTIDE SEQUENCE</scope>
    <source>
        <strain evidence="4">RS5133</strain>
    </source>
</reference>
<feature type="region of interest" description="Disordered" evidence="1">
    <location>
        <begin position="367"/>
        <end position="387"/>
    </location>
</feature>
<dbReference type="SMART" id="SM00217">
    <property type="entry name" value="WAP"/>
    <property type="match status" value="1"/>
</dbReference>
<evidence type="ECO:0000313" key="5">
    <source>
        <dbReference type="Proteomes" id="UP001432322"/>
    </source>
</evidence>
<dbReference type="InterPro" id="IPR003961">
    <property type="entry name" value="FN3_dom"/>
</dbReference>
<accession>A0AAV5W5S1</accession>
<dbReference type="PANTHER" id="PTHR14131">
    <property type="entry name" value="ANOSMIN"/>
    <property type="match status" value="1"/>
</dbReference>
<dbReference type="PROSITE" id="PS51390">
    <property type="entry name" value="WAP"/>
    <property type="match status" value="1"/>
</dbReference>
<dbReference type="SMART" id="SM00060">
    <property type="entry name" value="FN3"/>
    <property type="match status" value="3"/>
</dbReference>
<feature type="non-terminal residue" evidence="4">
    <location>
        <position position="1"/>
    </location>
</feature>
<dbReference type="InterPro" id="IPR036116">
    <property type="entry name" value="FN3_sf"/>
</dbReference>
<dbReference type="CDD" id="cd00199">
    <property type="entry name" value="WAP"/>
    <property type="match status" value="1"/>
</dbReference>
<dbReference type="GO" id="GO:0030182">
    <property type="term" value="P:neuron differentiation"/>
    <property type="evidence" value="ECO:0007669"/>
    <property type="project" value="TreeGrafter"/>
</dbReference>
<dbReference type="EMBL" id="BTSY01000005">
    <property type="protein sequence ID" value="GMT27176.1"/>
    <property type="molecule type" value="Genomic_DNA"/>
</dbReference>
<dbReference type="CDD" id="cd00063">
    <property type="entry name" value="FN3"/>
    <property type="match status" value="1"/>
</dbReference>
<evidence type="ECO:0008006" key="6">
    <source>
        <dbReference type="Google" id="ProtNLM"/>
    </source>
</evidence>
<evidence type="ECO:0000256" key="1">
    <source>
        <dbReference type="SAM" id="MobiDB-lite"/>
    </source>
</evidence>
<dbReference type="Gene3D" id="2.60.40.10">
    <property type="entry name" value="Immunoglobulins"/>
    <property type="match status" value="2"/>
</dbReference>
<feature type="compositionally biased region" description="Polar residues" evidence="1">
    <location>
        <begin position="367"/>
        <end position="376"/>
    </location>
</feature>
<sequence length="476" mass="53332">NSEVLRSMKHQIVAVCSEDQHCAACTKPCSESFSDISSCTLKFCSKNEGEAKQSCEESCRFLHKIYEEKPGQCPAFDEISTVYECTAACHLDGDCGETSKCCSVGCSRKCLQPETTTLNLLPVPTGISVTERKRKRSAMIRWNMKKMKSVQSRSLSNLYVIQWRWGIHEESMGSWQTILIKNKPFAILKHLLSPGRLYQFKVAAVSIDGSLGFSAPSEPFKLSKEPRAPNAPAVILGPSRLSMYNLWSQTVQWTPPASDLPIKNYEISWEESTLEEANSFEGRTMAALKRSLEDDDESIVDSFSFGGFGGRKLKKSTIVPSHHNSYFIEELQPNSVYMVEVHATVDSSEGELHGEKGLVFISTSSLSVPDSTQETPQIKERTESTGSLQVQTPYMEKNKLVTSVKWIDTNICTRRGSYVLRLKKESCGGAKSDSQWEERLLSSCSTIVDGLEHDCNYSIQVHTQDERAKLKFKQYN</sequence>